<feature type="transmembrane region" description="Helical" evidence="8">
    <location>
        <begin position="58"/>
        <end position="78"/>
    </location>
</feature>
<feature type="transmembrane region" description="Helical" evidence="8">
    <location>
        <begin position="400"/>
        <end position="421"/>
    </location>
</feature>
<keyword evidence="5" id="KW-0769">Symport</keyword>
<dbReference type="PROSITE" id="PS50850">
    <property type="entry name" value="MFS"/>
    <property type="match status" value="1"/>
</dbReference>
<dbReference type="EMBL" id="WFKQ01000003">
    <property type="protein sequence ID" value="MUG32264.1"/>
    <property type="molecule type" value="Genomic_DNA"/>
</dbReference>
<feature type="transmembrane region" description="Helical" evidence="8">
    <location>
        <begin position="90"/>
        <end position="111"/>
    </location>
</feature>
<feature type="transmembrane region" description="Helical" evidence="8">
    <location>
        <begin position="374"/>
        <end position="394"/>
    </location>
</feature>
<dbReference type="Gene3D" id="1.20.1250.20">
    <property type="entry name" value="MFS general substrate transporter like domains"/>
    <property type="match status" value="2"/>
</dbReference>
<evidence type="ECO:0000256" key="8">
    <source>
        <dbReference type="SAM" id="Phobius"/>
    </source>
</evidence>
<dbReference type="InterPro" id="IPR020846">
    <property type="entry name" value="MFS_dom"/>
</dbReference>
<evidence type="ECO:0000313" key="11">
    <source>
        <dbReference type="Proteomes" id="UP000442109"/>
    </source>
</evidence>
<dbReference type="GO" id="GO:0015293">
    <property type="term" value="F:symporter activity"/>
    <property type="evidence" value="ECO:0007669"/>
    <property type="project" value="UniProtKB-KW"/>
</dbReference>
<feature type="transmembrane region" description="Helical" evidence="8">
    <location>
        <begin position="195"/>
        <end position="221"/>
    </location>
</feature>
<evidence type="ECO:0000259" key="9">
    <source>
        <dbReference type="PROSITE" id="PS50850"/>
    </source>
</evidence>
<reference evidence="10 11" key="1">
    <citation type="journal article" date="2019" name="PLoS ONE">
        <title>Pup mortality in New Zealand sea lions (Phocarctos hookeri) at Enderby Island, Auckland Islands, 2013-18.</title>
        <authorList>
            <person name="Michael S.A."/>
            <person name="Hayman D.T.S."/>
            <person name="Gray R."/>
            <person name="Zhang J."/>
            <person name="Rogers L."/>
            <person name="Roe W.D."/>
        </authorList>
    </citation>
    <scope>NUCLEOTIDE SEQUENCE [LARGE SCALE GENOMIC DNA]</scope>
    <source>
        <strain evidence="10 11">SM868</strain>
    </source>
</reference>
<feature type="transmembrane region" description="Helical" evidence="8">
    <location>
        <begin position="156"/>
        <end position="175"/>
    </location>
</feature>
<protein>
    <submittedName>
        <fullName evidence="10">MFS transporter</fullName>
    </submittedName>
</protein>
<dbReference type="Pfam" id="PF07690">
    <property type="entry name" value="MFS_1"/>
    <property type="match status" value="1"/>
</dbReference>
<keyword evidence="3" id="KW-1003">Cell membrane</keyword>
<feature type="transmembrane region" description="Helical" evidence="8">
    <location>
        <begin position="117"/>
        <end position="144"/>
    </location>
</feature>
<dbReference type="GO" id="GO:0005886">
    <property type="term" value="C:plasma membrane"/>
    <property type="evidence" value="ECO:0007669"/>
    <property type="project" value="UniProtKB-SubCell"/>
</dbReference>
<dbReference type="InterPro" id="IPR051084">
    <property type="entry name" value="H+-coupled_symporters"/>
</dbReference>
<feature type="transmembrane region" description="Helical" evidence="8">
    <location>
        <begin position="311"/>
        <end position="330"/>
    </location>
</feature>
<organism evidence="10 11">
    <name type="scientific">Psychrobacter sanguinis</name>
    <dbReference type="NCBI Taxonomy" id="861445"/>
    <lineage>
        <taxon>Bacteria</taxon>
        <taxon>Pseudomonadati</taxon>
        <taxon>Pseudomonadota</taxon>
        <taxon>Gammaproteobacteria</taxon>
        <taxon>Moraxellales</taxon>
        <taxon>Moraxellaceae</taxon>
        <taxon>Psychrobacter</taxon>
    </lineage>
</organism>
<comment type="subcellular location">
    <subcellularLocation>
        <location evidence="1">Cell membrane</location>
        <topology evidence="1">Multi-pass membrane protein</topology>
    </subcellularLocation>
</comment>
<dbReference type="OrthoDB" id="3690818at2"/>
<name>A0A844M0G0_9GAMM</name>
<dbReference type="Proteomes" id="UP000442109">
    <property type="component" value="Unassembled WGS sequence"/>
</dbReference>
<keyword evidence="11" id="KW-1185">Reference proteome</keyword>
<evidence type="ECO:0000256" key="1">
    <source>
        <dbReference type="ARBA" id="ARBA00004651"/>
    </source>
</evidence>
<dbReference type="InterPro" id="IPR011701">
    <property type="entry name" value="MFS"/>
</dbReference>
<keyword evidence="7 8" id="KW-0472">Membrane</keyword>
<feature type="domain" description="Major facilitator superfamily (MFS) profile" evidence="9">
    <location>
        <begin position="17"/>
        <end position="427"/>
    </location>
</feature>
<keyword evidence="2" id="KW-0813">Transport</keyword>
<sequence length="435" mass="47736">MPFVALSDSQSSVSPKQLMVICFGNAVAYFDFLIYLFMADIISATFFPANDDPLLAKLQALTIFIAGYLTRPIGALLLGRYADVKGRKPALLISTSFIAATALITACLPTYSQVGILAPILFFIARMFQGMAFGAHTPLGWVYIAEHVDKRNLATYLSFVTASFMLGELGSNLLFEVITNTHTPTELIESGWRIPFVWGATLSFVSLMLWHTLPETPIFTAQKCKQKFMPKISEIGPSFKRFNAIFLALVLTFIISSLTMVVALLLPRLISMKFSIDESMLSFSNNLGLLFLMIGCIFFGLVADKSSTGKALMIGSIALTLQALAFYYHLENGGGAFILFMYAILGFCTGIISLGSVILVQLFPTEVRVAAVSLTYNFMYAIVGVSLPFGLVYATNLVSISPALYIIFVSIVTFIIGLYIYRLPKFKSLDASIKL</sequence>
<keyword evidence="6 8" id="KW-1133">Transmembrane helix</keyword>
<gene>
    <name evidence="10" type="ORF">GB996_05595</name>
</gene>
<dbReference type="PANTHER" id="PTHR43528">
    <property type="entry name" value="ALPHA-KETOGLUTARATE PERMEASE"/>
    <property type="match status" value="1"/>
</dbReference>
<feature type="transmembrane region" description="Helical" evidence="8">
    <location>
        <begin position="286"/>
        <end position="304"/>
    </location>
</feature>
<feature type="transmembrane region" description="Helical" evidence="8">
    <location>
        <begin position="18"/>
        <end position="38"/>
    </location>
</feature>
<accession>A0A844M0G0</accession>
<dbReference type="SUPFAM" id="SSF103473">
    <property type="entry name" value="MFS general substrate transporter"/>
    <property type="match status" value="1"/>
</dbReference>
<feature type="transmembrane region" description="Helical" evidence="8">
    <location>
        <begin position="336"/>
        <end position="362"/>
    </location>
</feature>
<evidence type="ECO:0000256" key="3">
    <source>
        <dbReference type="ARBA" id="ARBA00022475"/>
    </source>
</evidence>
<evidence type="ECO:0000313" key="10">
    <source>
        <dbReference type="EMBL" id="MUG32264.1"/>
    </source>
</evidence>
<dbReference type="AlphaFoldDB" id="A0A844M0G0"/>
<evidence type="ECO:0000256" key="4">
    <source>
        <dbReference type="ARBA" id="ARBA00022692"/>
    </source>
</evidence>
<evidence type="ECO:0000256" key="7">
    <source>
        <dbReference type="ARBA" id="ARBA00023136"/>
    </source>
</evidence>
<proteinExistence type="predicted"/>
<evidence type="ECO:0000256" key="6">
    <source>
        <dbReference type="ARBA" id="ARBA00022989"/>
    </source>
</evidence>
<dbReference type="PANTHER" id="PTHR43528:SF7">
    <property type="entry name" value="MFS TRANSPORTER"/>
    <property type="match status" value="1"/>
</dbReference>
<evidence type="ECO:0000256" key="2">
    <source>
        <dbReference type="ARBA" id="ARBA00022448"/>
    </source>
</evidence>
<dbReference type="InterPro" id="IPR036259">
    <property type="entry name" value="MFS_trans_sf"/>
</dbReference>
<keyword evidence="4 8" id="KW-0812">Transmembrane</keyword>
<feature type="transmembrane region" description="Helical" evidence="8">
    <location>
        <begin position="242"/>
        <end position="266"/>
    </location>
</feature>
<evidence type="ECO:0000256" key="5">
    <source>
        <dbReference type="ARBA" id="ARBA00022847"/>
    </source>
</evidence>
<comment type="caution">
    <text evidence="10">The sequence shown here is derived from an EMBL/GenBank/DDBJ whole genome shotgun (WGS) entry which is preliminary data.</text>
</comment>